<evidence type="ECO:0000313" key="9">
    <source>
        <dbReference type="Proteomes" id="UP000886887"/>
    </source>
</evidence>
<evidence type="ECO:0000256" key="5">
    <source>
        <dbReference type="ARBA" id="ARBA00022679"/>
    </source>
</evidence>
<dbReference type="Gene3D" id="3.20.20.80">
    <property type="entry name" value="Glycosidases"/>
    <property type="match status" value="1"/>
</dbReference>
<dbReference type="InterPro" id="IPR013783">
    <property type="entry name" value="Ig-like_fold"/>
</dbReference>
<dbReference type="InterPro" id="IPR006047">
    <property type="entry name" value="GH13_cat_dom"/>
</dbReference>
<dbReference type="FunFam" id="3.20.20.80:FF:000001">
    <property type="entry name" value="1,4-alpha-glucan branching enzyme"/>
    <property type="match status" value="1"/>
</dbReference>
<dbReference type="Gene3D" id="2.60.40.10">
    <property type="entry name" value="Immunoglobulins"/>
    <property type="match status" value="1"/>
</dbReference>
<dbReference type="Pfam" id="PF02806">
    <property type="entry name" value="Alpha-amylase_C"/>
    <property type="match status" value="1"/>
</dbReference>
<comment type="similarity">
    <text evidence="2">Belongs to the glycosyl hydrolase 13 family. GlgB subfamily.</text>
</comment>
<dbReference type="InterPro" id="IPR014756">
    <property type="entry name" value="Ig_E-set"/>
</dbReference>
<organism evidence="8 9">
    <name type="scientific">Candidatus Onthenecus intestinigallinarum</name>
    <dbReference type="NCBI Taxonomy" id="2840875"/>
    <lineage>
        <taxon>Bacteria</taxon>
        <taxon>Bacillati</taxon>
        <taxon>Bacillota</taxon>
        <taxon>Clostridia</taxon>
        <taxon>Eubacteriales</taxon>
        <taxon>Candidatus Onthenecus</taxon>
    </lineage>
</organism>
<dbReference type="GO" id="GO:0005978">
    <property type="term" value="P:glycogen biosynthetic process"/>
    <property type="evidence" value="ECO:0007669"/>
    <property type="project" value="InterPro"/>
</dbReference>
<dbReference type="Proteomes" id="UP000886887">
    <property type="component" value="Unassembled WGS sequence"/>
</dbReference>
<dbReference type="EC" id="2.4.1.18" evidence="3"/>
<dbReference type="Pfam" id="PF02922">
    <property type="entry name" value="CBM_48"/>
    <property type="match status" value="1"/>
</dbReference>
<dbReference type="PIRSF" id="PIRSF000463">
    <property type="entry name" value="GlgB"/>
    <property type="match status" value="1"/>
</dbReference>
<dbReference type="SUPFAM" id="SSF81296">
    <property type="entry name" value="E set domains"/>
    <property type="match status" value="1"/>
</dbReference>
<dbReference type="CDD" id="cd11321">
    <property type="entry name" value="AmyAc_bac_euk_BE"/>
    <property type="match status" value="1"/>
</dbReference>
<evidence type="ECO:0000256" key="1">
    <source>
        <dbReference type="ARBA" id="ARBA00000826"/>
    </source>
</evidence>
<dbReference type="InterPro" id="IPR006048">
    <property type="entry name" value="A-amylase/branching_C"/>
</dbReference>
<accession>A0A9D1CQW0</accession>
<feature type="active site" description="Proton donor" evidence="6">
    <location>
        <position position="389"/>
    </location>
</feature>
<dbReference type="InterPro" id="IPR017853">
    <property type="entry name" value="GH"/>
</dbReference>
<protein>
    <recommendedName>
        <fullName evidence="3">1,4-alpha-glucan branching enzyme</fullName>
        <ecNumber evidence="3">2.4.1.18</ecNumber>
    </recommendedName>
</protein>
<dbReference type="GO" id="GO:0043169">
    <property type="term" value="F:cation binding"/>
    <property type="evidence" value="ECO:0007669"/>
    <property type="project" value="InterPro"/>
</dbReference>
<dbReference type="GO" id="GO:0005737">
    <property type="term" value="C:cytoplasm"/>
    <property type="evidence" value="ECO:0007669"/>
    <property type="project" value="TreeGrafter"/>
</dbReference>
<comment type="catalytic activity">
    <reaction evidence="1">
        <text>Transfers a segment of a (1-&gt;4)-alpha-D-glucan chain to a primary hydroxy group in a similar glucan chain.</text>
        <dbReference type="EC" id="2.4.1.18"/>
    </reaction>
</comment>
<keyword evidence="4" id="KW-0328">Glycosyltransferase</keyword>
<sequence length="676" mass="77902">MAATERRKKRYGILTIDPWLERYEGDIDLRMGRYKSVKRSLLPAGTKLQDFANGDLYYGFHKTDKGWVYREWAPGASAMHLIGDFNKWNRESHPMKRLANGVWEIELKGKSALKHRSHVKVQVTHDGGVEDHIPLYIHRVVQDPQTKTFDGQIWAPAKPYEWHDQRFSPKANVPPIIYEAHIGMAQEKEGVGTYKEFTKNLLPRIKNDGYNTVQLMAIMEHPYYASFGYQVTNFFAASSWYGTPDDLKELIDTAHGMGLSVLLDLVHSHAAKNTAEGINRFDGTDTQFFLPGSAGNHPAWDSKLFDYGKHEVLHFLLSNLKFWLTEYHFDGFRFDGVTSMLYHDHGLGQAFDGYDKYFSMNTNVDAVTYLQLASELCHAVKRHCVLVAEDMSGMPGMCLPVKEGGLGFDYRLSMGVPDFWIKMLKERRDEDWDMGKMWYELTTRRPQEKNIGYCESHDQALVGDKTIMFWLADKEMYWGMNRAYPNPAVERAMALHKMIRLVTCSLAGEGYLNFMGNEFGHPEWIDFPREGNGWSFAHARRLWSLAEDGFLRYSYLGDFDKAMLALIKRRGVLAAGSARNLWQEQERKLLAFEKAGLIFLFNFHPVQSLKDFYLPVVQEGRYRVVLDSDSACFGGYERITHDYVYEARAQNKRGIGFEIYIPARTALVLERIEDEA</sequence>
<dbReference type="InterPro" id="IPR013780">
    <property type="entry name" value="Glyco_hydro_b"/>
</dbReference>
<evidence type="ECO:0000259" key="7">
    <source>
        <dbReference type="SMART" id="SM00642"/>
    </source>
</evidence>
<dbReference type="EMBL" id="DVFJ01000027">
    <property type="protein sequence ID" value="HIQ72020.1"/>
    <property type="molecule type" value="Genomic_DNA"/>
</dbReference>
<evidence type="ECO:0000256" key="3">
    <source>
        <dbReference type="ARBA" id="ARBA00012541"/>
    </source>
</evidence>
<comment type="caution">
    <text evidence="8">The sequence shown here is derived from an EMBL/GenBank/DDBJ whole genome shotgun (WGS) entry which is preliminary data.</text>
</comment>
<evidence type="ECO:0000313" key="8">
    <source>
        <dbReference type="EMBL" id="HIQ72020.1"/>
    </source>
</evidence>
<dbReference type="CDD" id="cd02854">
    <property type="entry name" value="E_set_GBE_euk_N"/>
    <property type="match status" value="1"/>
</dbReference>
<gene>
    <name evidence="8" type="ORF">IAB73_07430</name>
</gene>
<proteinExistence type="inferred from homology"/>
<dbReference type="SUPFAM" id="SSF51445">
    <property type="entry name" value="(Trans)glycosidases"/>
    <property type="match status" value="1"/>
</dbReference>
<dbReference type="AlphaFoldDB" id="A0A9D1CQW0"/>
<evidence type="ECO:0000256" key="2">
    <source>
        <dbReference type="ARBA" id="ARBA00009000"/>
    </source>
</evidence>
<dbReference type="Pfam" id="PF00128">
    <property type="entry name" value="Alpha-amylase"/>
    <property type="match status" value="1"/>
</dbReference>
<evidence type="ECO:0000256" key="4">
    <source>
        <dbReference type="ARBA" id="ARBA00022676"/>
    </source>
</evidence>
<evidence type="ECO:0000256" key="6">
    <source>
        <dbReference type="PIRSR" id="PIRSR000463-1"/>
    </source>
</evidence>
<keyword evidence="5" id="KW-0808">Transferase</keyword>
<dbReference type="InterPro" id="IPR004193">
    <property type="entry name" value="Glyco_hydro_13_N"/>
</dbReference>
<dbReference type="GO" id="GO:0003844">
    <property type="term" value="F:1,4-alpha-glucan branching enzyme activity"/>
    <property type="evidence" value="ECO:0007669"/>
    <property type="project" value="UniProtKB-EC"/>
</dbReference>
<reference evidence="8" key="2">
    <citation type="journal article" date="2021" name="PeerJ">
        <title>Extensive microbial diversity within the chicken gut microbiome revealed by metagenomics and culture.</title>
        <authorList>
            <person name="Gilroy R."/>
            <person name="Ravi A."/>
            <person name="Getino M."/>
            <person name="Pursley I."/>
            <person name="Horton D.L."/>
            <person name="Alikhan N.F."/>
            <person name="Baker D."/>
            <person name="Gharbi K."/>
            <person name="Hall N."/>
            <person name="Watson M."/>
            <person name="Adriaenssens E.M."/>
            <person name="Foster-Nyarko E."/>
            <person name="Jarju S."/>
            <person name="Secka A."/>
            <person name="Antonio M."/>
            <person name="Oren A."/>
            <person name="Chaudhuri R.R."/>
            <person name="La Ragione R."/>
            <person name="Hildebrand F."/>
            <person name="Pallen M.J."/>
        </authorList>
    </citation>
    <scope>NUCLEOTIDE SEQUENCE</scope>
    <source>
        <strain evidence="8">ChiSxjej2B14-6234</strain>
    </source>
</reference>
<feature type="domain" description="Glycosyl hydrolase family 13 catalytic" evidence="7">
    <location>
        <begin position="179"/>
        <end position="540"/>
    </location>
</feature>
<dbReference type="GO" id="GO:0004553">
    <property type="term" value="F:hydrolase activity, hydrolyzing O-glycosyl compounds"/>
    <property type="evidence" value="ECO:0007669"/>
    <property type="project" value="InterPro"/>
</dbReference>
<dbReference type="SUPFAM" id="SSF51011">
    <property type="entry name" value="Glycosyl hydrolase domain"/>
    <property type="match status" value="1"/>
</dbReference>
<dbReference type="InterPro" id="IPR037439">
    <property type="entry name" value="Branching_enzy"/>
</dbReference>
<name>A0A9D1CQW0_9FIRM</name>
<dbReference type="PANTHER" id="PTHR43651:SF3">
    <property type="entry name" value="1,4-ALPHA-GLUCAN-BRANCHING ENZYME"/>
    <property type="match status" value="1"/>
</dbReference>
<dbReference type="Gene3D" id="2.60.40.1180">
    <property type="entry name" value="Golgi alpha-mannosidase II"/>
    <property type="match status" value="1"/>
</dbReference>
<dbReference type="SMART" id="SM00642">
    <property type="entry name" value="Aamy"/>
    <property type="match status" value="1"/>
</dbReference>
<feature type="active site" description="Nucleophile" evidence="6">
    <location>
        <position position="335"/>
    </location>
</feature>
<dbReference type="PANTHER" id="PTHR43651">
    <property type="entry name" value="1,4-ALPHA-GLUCAN-BRANCHING ENZYME"/>
    <property type="match status" value="1"/>
</dbReference>
<reference evidence="8" key="1">
    <citation type="submission" date="2020-10" db="EMBL/GenBank/DDBJ databases">
        <authorList>
            <person name="Gilroy R."/>
        </authorList>
    </citation>
    <scope>NUCLEOTIDE SEQUENCE</scope>
    <source>
        <strain evidence="8">ChiSxjej2B14-6234</strain>
    </source>
</reference>